<proteinExistence type="predicted"/>
<dbReference type="RefSeq" id="WP_266477830.1">
    <property type="nucleotide sequence ID" value="NZ_CP109208.1"/>
</dbReference>
<dbReference type="Gene3D" id="1.10.520.40">
    <property type="entry name" value="CRISPR-associated protein Cse2"/>
    <property type="match status" value="1"/>
</dbReference>
<organism evidence="2">
    <name type="scientific">Streptomyces althioticus</name>
    <dbReference type="NCBI Taxonomy" id="83380"/>
    <lineage>
        <taxon>Bacteria</taxon>
        <taxon>Bacillati</taxon>
        <taxon>Actinomycetota</taxon>
        <taxon>Actinomycetes</taxon>
        <taxon>Kitasatosporales</taxon>
        <taxon>Streptomycetaceae</taxon>
        <taxon>Streptomyces</taxon>
        <taxon>Streptomyces althioticus group</taxon>
    </lineage>
</organism>
<dbReference type="Pfam" id="PF09481">
    <property type="entry name" value="CRISPR_Cse1"/>
    <property type="match status" value="1"/>
</dbReference>
<dbReference type="Pfam" id="PF09485">
    <property type="entry name" value="CRISPR_Cse2"/>
    <property type="match status" value="1"/>
</dbReference>
<dbReference type="InterPro" id="IPR013381">
    <property type="entry name" value="CRISPR-assoc_prot_Cse1"/>
</dbReference>
<geneLocation type="plasmid" evidence="2">
    <name>unnamed1</name>
</geneLocation>
<name>A0ABZ1YGD0_9ACTN</name>
<gene>
    <name evidence="2" type="ORF">OIE82_35330</name>
</gene>
<feature type="region of interest" description="Disordered" evidence="1">
    <location>
        <begin position="460"/>
        <end position="493"/>
    </location>
</feature>
<sequence length="678" mass="72829">MTAPPSFSLASRPWLTVIDTSGRTHRCSLAEALENAGRLHLAAPDPLLWAATARLLTAVAYSAGCAPPDDDAYWANITGGIDLTAAVDWVREHTADLDLFAPDRPLFQDGALHEVSHLPEATMPVLYLDLSAAIGRPLLSDHRHLHTSVPVDARRAAELLLVQQTWAVGGRISAKTAVFGPGCNFGRSTAASGGVMWQPAGTISEFLAWRLMPVPGGPGHGHWTYTPRVEGTTDFLPEGECDALTWMTRRMLLLPDADGMVARVMMAQGWRVTKQPNVPISIRHGSRDVVGTEKGKQLSAEGIGSDDDVAPLLELWGKAPPGSWAHAARTAIAATGQAPDVVAVALATDNRKILHQRRIHIPRSALADPRSPAAAAAVMSFRWRAGRAAPSRRTNPACGTVLPPAFGASALLQEEFLALSGPQIDQRLLQQACATPSGDPVHDGERSAALAAALSGANADDDDLFTTASRPPSLPPSGTDDSTDPDAEGADHPGHVLAVQMGRWLASPRMRPVIADLERWASHPQPDNPAIALVTRPLAPEHHQAGILTAALMAIHHRTNRRAPLYGKADLPRLMRAFGSGRHYGPAHPATRGALQLMVRTTSVEALRPYLARQIRYAASKQMAPRWSSLFDDLAGWDRAVRERWSQQFFTAPPRRPAPRTGASSPTVNDHDKDSTTT</sequence>
<accession>A0ABZ1YGD0</accession>
<feature type="region of interest" description="Disordered" evidence="1">
    <location>
        <begin position="649"/>
        <end position="678"/>
    </location>
</feature>
<dbReference type="InterPro" id="IPR038287">
    <property type="entry name" value="Cse2_sf"/>
</dbReference>
<keyword evidence="2" id="KW-0614">Plasmid</keyword>
<protein>
    <submittedName>
        <fullName evidence="2">Type I-E CRISPR-associated protein Cse1/CasA</fullName>
    </submittedName>
</protein>
<reference evidence="2" key="1">
    <citation type="submission" date="2022-10" db="EMBL/GenBank/DDBJ databases">
        <title>The complete genomes of actinobacterial strains from the NBC collection.</title>
        <authorList>
            <person name="Joergensen T.S."/>
            <person name="Alvarez Arevalo M."/>
            <person name="Sterndorff E.B."/>
            <person name="Faurdal D."/>
            <person name="Vuksanovic O."/>
            <person name="Mourched A.-S."/>
            <person name="Charusanti P."/>
            <person name="Shaw S."/>
            <person name="Blin K."/>
            <person name="Weber T."/>
        </authorList>
    </citation>
    <scope>NUCLEOTIDE SEQUENCE [LARGE SCALE GENOMIC DNA]</scope>
    <source>
        <strain evidence="2">NBC 01686</strain>
        <plasmid evidence="2">unnamed1</plasmid>
    </source>
</reference>
<dbReference type="EMBL" id="CP109208">
    <property type="protein sequence ID" value="WUU58454.1"/>
    <property type="molecule type" value="Genomic_DNA"/>
</dbReference>
<feature type="compositionally biased region" description="Basic and acidic residues" evidence="1">
    <location>
        <begin position="669"/>
        <end position="678"/>
    </location>
</feature>
<dbReference type="InterPro" id="IPR013382">
    <property type="entry name" value="CRISPR-assoc_prot_Cse2"/>
</dbReference>
<evidence type="ECO:0000256" key="1">
    <source>
        <dbReference type="SAM" id="MobiDB-lite"/>
    </source>
</evidence>
<evidence type="ECO:0000313" key="2">
    <source>
        <dbReference type="EMBL" id="WUU58454.1"/>
    </source>
</evidence>